<dbReference type="EMBL" id="MF352016">
    <property type="protein sequence ID" value="AWA45281.1"/>
    <property type="molecule type" value="Genomic_DNA"/>
</dbReference>
<organism evidence="1">
    <name type="scientific">Feline immunodeficiency virus</name>
    <dbReference type="NCBI Taxonomy" id="11673"/>
    <lineage>
        <taxon>Viruses</taxon>
        <taxon>Riboviria</taxon>
        <taxon>Pararnavirae</taxon>
        <taxon>Artverviricota</taxon>
        <taxon>Revtraviricetes</taxon>
        <taxon>Ortervirales</taxon>
        <taxon>Retroviridae</taxon>
        <taxon>Orthoretrovirinae</taxon>
        <taxon>Lentivirus</taxon>
        <taxon>Lentivirus felimdef</taxon>
    </lineage>
</organism>
<name>A0A2S0RPW1_9RETR</name>
<sequence>MEEIIILFNKTTEKLEKETAIKIFVLAHQLERHKIIRLLQGLHWRLRFKKPQTKYCLCWWCCKFYYWQLQSTLSITTA</sequence>
<protein>
    <submittedName>
        <fullName evidence="1">ORF2</fullName>
    </submittedName>
</protein>
<evidence type="ECO:0000313" key="1">
    <source>
        <dbReference type="EMBL" id="AWA45281.1"/>
    </source>
</evidence>
<reference evidence="1" key="1">
    <citation type="submission" date="2017-06" db="EMBL/GenBank/DDBJ databases">
        <authorList>
            <person name="Kim H.J."/>
            <person name="Triplett B.A."/>
        </authorList>
    </citation>
    <scope>NUCLEOTIDE SEQUENCE</scope>
    <source>
        <strain evidence="1">CHN17</strain>
    </source>
</reference>
<proteinExistence type="predicted"/>
<accession>A0A2S0RPW1</accession>